<dbReference type="PROSITE" id="PS50097">
    <property type="entry name" value="BTB"/>
    <property type="match status" value="1"/>
</dbReference>
<dbReference type="PANTHER" id="PTHR26379:SF381">
    <property type="entry name" value="OS10G0429300 PROTEIN"/>
    <property type="match status" value="1"/>
</dbReference>
<dbReference type="SMART" id="SM00225">
    <property type="entry name" value="BTB"/>
    <property type="match status" value="1"/>
</dbReference>
<dbReference type="InterPro" id="IPR011333">
    <property type="entry name" value="SKP1/BTB/POZ_sf"/>
</dbReference>
<comment type="similarity">
    <text evidence="2">Belongs to the Tdpoz family.</text>
</comment>
<comment type="pathway">
    <text evidence="1">Protein modification; protein ubiquitination.</text>
</comment>
<dbReference type="GO" id="GO:0016567">
    <property type="term" value="P:protein ubiquitination"/>
    <property type="evidence" value="ECO:0007669"/>
    <property type="project" value="InterPro"/>
</dbReference>
<evidence type="ECO:0000259" key="3">
    <source>
        <dbReference type="PROSITE" id="PS50097"/>
    </source>
</evidence>
<organism evidence="4 5">
    <name type="scientific">Miscanthus lutarioriparius</name>
    <dbReference type="NCBI Taxonomy" id="422564"/>
    <lineage>
        <taxon>Eukaryota</taxon>
        <taxon>Viridiplantae</taxon>
        <taxon>Streptophyta</taxon>
        <taxon>Embryophyta</taxon>
        <taxon>Tracheophyta</taxon>
        <taxon>Spermatophyta</taxon>
        <taxon>Magnoliopsida</taxon>
        <taxon>Liliopsida</taxon>
        <taxon>Poales</taxon>
        <taxon>Poaceae</taxon>
        <taxon>PACMAD clade</taxon>
        <taxon>Panicoideae</taxon>
        <taxon>Andropogonodae</taxon>
        <taxon>Andropogoneae</taxon>
        <taxon>Saccharinae</taxon>
        <taxon>Miscanthus</taxon>
    </lineage>
</organism>
<proteinExistence type="inferred from homology"/>
<dbReference type="InterPro" id="IPR056423">
    <property type="entry name" value="BACK_BPM_SPOP"/>
</dbReference>
<dbReference type="Pfam" id="PF24570">
    <property type="entry name" value="BACK_BPM_SPOP"/>
    <property type="match status" value="2"/>
</dbReference>
<dbReference type="EMBL" id="CAJGYO010000001">
    <property type="protein sequence ID" value="CAD6205184.1"/>
    <property type="molecule type" value="Genomic_DNA"/>
</dbReference>
<dbReference type="AlphaFoldDB" id="A0A811MD74"/>
<accession>A0A811MD74</accession>
<dbReference type="OrthoDB" id="1878800at2759"/>
<dbReference type="InterPro" id="IPR000210">
    <property type="entry name" value="BTB/POZ_dom"/>
</dbReference>
<evidence type="ECO:0000313" key="5">
    <source>
        <dbReference type="Proteomes" id="UP000604825"/>
    </source>
</evidence>
<dbReference type="Proteomes" id="UP000604825">
    <property type="component" value="Unassembled WGS sequence"/>
</dbReference>
<dbReference type="Pfam" id="PF00651">
    <property type="entry name" value="BTB"/>
    <property type="match status" value="1"/>
</dbReference>
<gene>
    <name evidence="4" type="ORF">NCGR_LOCUS3017</name>
</gene>
<dbReference type="Gene3D" id="1.25.40.420">
    <property type="match status" value="1"/>
</dbReference>
<evidence type="ECO:0000256" key="1">
    <source>
        <dbReference type="ARBA" id="ARBA00004906"/>
    </source>
</evidence>
<dbReference type="Gene3D" id="3.30.710.10">
    <property type="entry name" value="Potassium Channel Kv1.1, Chain A"/>
    <property type="match status" value="2"/>
</dbReference>
<dbReference type="InterPro" id="IPR045005">
    <property type="entry name" value="BPM1-6"/>
</dbReference>
<feature type="domain" description="BTB" evidence="3">
    <location>
        <begin position="127"/>
        <end position="191"/>
    </location>
</feature>
<evidence type="ECO:0000313" key="4">
    <source>
        <dbReference type="EMBL" id="CAD6205184.1"/>
    </source>
</evidence>
<dbReference type="PANTHER" id="PTHR26379">
    <property type="entry name" value="BTB/POZ AND MATH DOMAIN-CONTAINING PROTEIN 1"/>
    <property type="match status" value="1"/>
</dbReference>
<dbReference type="SUPFAM" id="SSF54695">
    <property type="entry name" value="POZ domain"/>
    <property type="match status" value="1"/>
</dbReference>
<evidence type="ECO:0000256" key="2">
    <source>
        <dbReference type="ARBA" id="ARBA00010846"/>
    </source>
</evidence>
<comment type="caution">
    <text evidence="4">The sequence shown here is derived from an EMBL/GenBank/DDBJ whole genome shotgun (WGS) entry which is preliminary data.</text>
</comment>
<keyword evidence="5" id="KW-1185">Reference proteome</keyword>
<protein>
    <recommendedName>
        <fullName evidence="3">BTB domain-containing protein</fullName>
    </recommendedName>
</protein>
<sequence>MWQHLLVAADRYDLLRLRLICEQKLCTYINTTTAATILALAERHHGRGLKDACLDFLIRTHANLQERCFGGLDHLASTCPLVLKELIAKLVSPNKKARIDVNTAFVVVPASDMHQHFTHFLQSGGDTDVVFEVSGEKLHAHRCVLAARSAVFRAELFGPMKEGTTTGVIRIDDMEAKVFKLLLTFIYSDSMPDINEEEDMEEDDDDVDDVEVMWQHLLVAADRYDLQRLRLMCEDKLCGYINATRVASILELAKQHHCRGLKDACLDFLNFPPNLQQVMVAGGLNHLRSSCPSVLIDLIAKLAYLKLDN</sequence>
<reference evidence="4" key="1">
    <citation type="submission" date="2020-10" db="EMBL/GenBank/DDBJ databases">
        <authorList>
            <person name="Han B."/>
            <person name="Lu T."/>
            <person name="Zhao Q."/>
            <person name="Huang X."/>
            <person name="Zhao Y."/>
        </authorList>
    </citation>
    <scope>NUCLEOTIDE SEQUENCE</scope>
</reference>
<name>A0A811MD74_9POAL</name>